<gene>
    <name evidence="2" type="ORF">IG193_00020</name>
</gene>
<keyword evidence="3" id="KW-1185">Reference proteome</keyword>
<reference evidence="2 3" key="1">
    <citation type="submission" date="2020-10" db="EMBL/GenBank/DDBJ databases">
        <title>Thermofilum lucidum 3507LT sp. nov. a novel member of Thermofilaceae family isolated from Chile hot spring, and proposal of description order Thermofilales.</title>
        <authorList>
            <person name="Zayulina K.S."/>
            <person name="Elcheninov A.G."/>
            <person name="Toshchakov S.V."/>
            <person name="Kublanov I.V."/>
        </authorList>
    </citation>
    <scope>NUCLEOTIDE SEQUENCE [LARGE SCALE GENOMIC DNA]</scope>
    <source>
        <strain evidence="2 3">3507LT</strain>
    </source>
</reference>
<evidence type="ECO:0000313" key="2">
    <source>
        <dbReference type="EMBL" id="QOJ78891.1"/>
    </source>
</evidence>
<accession>A0A7L9FGY4</accession>
<dbReference type="InParanoid" id="A0A7L9FGY4"/>
<evidence type="ECO:0000313" key="3">
    <source>
        <dbReference type="Proteomes" id="UP000594121"/>
    </source>
</evidence>
<dbReference type="Proteomes" id="UP000594121">
    <property type="component" value="Chromosome"/>
</dbReference>
<evidence type="ECO:0000256" key="1">
    <source>
        <dbReference type="SAM" id="MobiDB-lite"/>
    </source>
</evidence>
<protein>
    <submittedName>
        <fullName evidence="2">Uncharacterized protein</fullName>
    </submittedName>
</protein>
<dbReference type="AlphaFoldDB" id="A0A7L9FGY4"/>
<sequence>MSASECSGRSAWGFVRLKALVGSPDKTRLKEVEFLVDSSSWYMVLQPSTAEELALSPVARRKLVVADGRTFSLCHQRPEPKNPSFPPPLPALPGAASRGSAQSCSHAL</sequence>
<feature type="region of interest" description="Disordered" evidence="1">
    <location>
        <begin position="75"/>
        <end position="108"/>
    </location>
</feature>
<feature type="compositionally biased region" description="Polar residues" evidence="1">
    <location>
        <begin position="99"/>
        <end position="108"/>
    </location>
</feature>
<name>A0A7L9FGY4_9CREN</name>
<dbReference type="GeneID" id="59148234"/>
<dbReference type="KEGG" id="thel:IG193_00020"/>
<proteinExistence type="predicted"/>
<organism evidence="2 3">
    <name type="scientific">Infirmifilum lucidum</name>
    <dbReference type="NCBI Taxonomy" id="2776706"/>
    <lineage>
        <taxon>Archaea</taxon>
        <taxon>Thermoproteota</taxon>
        <taxon>Thermoprotei</taxon>
        <taxon>Thermofilales</taxon>
        <taxon>Thermofilaceae</taxon>
        <taxon>Infirmifilum</taxon>
    </lineage>
</organism>
<feature type="compositionally biased region" description="Pro residues" evidence="1">
    <location>
        <begin position="81"/>
        <end position="91"/>
    </location>
</feature>
<dbReference type="RefSeq" id="WP_192818863.1">
    <property type="nucleotide sequence ID" value="NZ_CP062310.1"/>
</dbReference>
<dbReference type="EMBL" id="CP062310">
    <property type="protein sequence ID" value="QOJ78891.1"/>
    <property type="molecule type" value="Genomic_DNA"/>
</dbReference>